<dbReference type="Proteomes" id="UP000663760">
    <property type="component" value="Chromosome 7"/>
</dbReference>
<feature type="region of interest" description="Disordered" evidence="1">
    <location>
        <begin position="1"/>
        <end position="23"/>
    </location>
</feature>
<organism evidence="2 3">
    <name type="scientific">Spirodela intermedia</name>
    <name type="common">Intermediate duckweed</name>
    <dbReference type="NCBI Taxonomy" id="51605"/>
    <lineage>
        <taxon>Eukaryota</taxon>
        <taxon>Viridiplantae</taxon>
        <taxon>Streptophyta</taxon>
        <taxon>Embryophyta</taxon>
        <taxon>Tracheophyta</taxon>
        <taxon>Spermatophyta</taxon>
        <taxon>Magnoliopsida</taxon>
        <taxon>Liliopsida</taxon>
        <taxon>Araceae</taxon>
        <taxon>Lemnoideae</taxon>
        <taxon>Spirodela</taxon>
    </lineage>
</organism>
<name>A0A7I8KMG0_SPIIN</name>
<accession>A0A7I8KMG0</accession>
<evidence type="ECO:0000256" key="1">
    <source>
        <dbReference type="SAM" id="MobiDB-lite"/>
    </source>
</evidence>
<protein>
    <submittedName>
        <fullName evidence="2">Uncharacterized protein</fullName>
    </submittedName>
</protein>
<sequence>MGPSVKKRSQIKSEGPLMNKSRAFRRENGSIIVNCTNCQTRHHHGYMDIEKIPTCLAQSWI</sequence>
<gene>
    <name evidence="2" type="ORF">SI8410_07009649</name>
</gene>
<dbReference type="EMBL" id="LR746270">
    <property type="protein sequence ID" value="CAA7398979.1"/>
    <property type="molecule type" value="Genomic_DNA"/>
</dbReference>
<evidence type="ECO:0000313" key="3">
    <source>
        <dbReference type="Proteomes" id="UP000663760"/>
    </source>
</evidence>
<keyword evidence="3" id="KW-1185">Reference proteome</keyword>
<proteinExistence type="predicted"/>
<feature type="compositionally biased region" description="Basic residues" evidence="1">
    <location>
        <begin position="1"/>
        <end position="10"/>
    </location>
</feature>
<dbReference type="AlphaFoldDB" id="A0A7I8KMG0"/>
<reference evidence="2" key="1">
    <citation type="submission" date="2020-02" db="EMBL/GenBank/DDBJ databases">
        <authorList>
            <person name="Scholz U."/>
            <person name="Mascher M."/>
            <person name="Fiebig A."/>
        </authorList>
    </citation>
    <scope>NUCLEOTIDE SEQUENCE</scope>
</reference>
<evidence type="ECO:0000313" key="2">
    <source>
        <dbReference type="EMBL" id="CAA7398979.1"/>
    </source>
</evidence>